<gene>
    <name evidence="1" type="ORF">J9309_11430</name>
</gene>
<dbReference type="EMBL" id="CP072842">
    <property type="protein sequence ID" value="QTV05372.1"/>
    <property type="molecule type" value="Genomic_DNA"/>
</dbReference>
<accession>A0ABX7XC54</accession>
<evidence type="ECO:0000313" key="2">
    <source>
        <dbReference type="Proteomes" id="UP000672011"/>
    </source>
</evidence>
<reference evidence="1 2" key="1">
    <citation type="journal article" date="2021" name="Int. J. Syst. Evol. Microbiol.">
        <title>Faecalibacter bovis sp. nov., isolated from cow faeces.</title>
        <authorList>
            <person name="Li F."/>
            <person name="Zhao W."/>
            <person name="Hong Q."/>
            <person name="Shao Q."/>
            <person name="Song J."/>
            <person name="Yang S."/>
        </authorList>
    </citation>
    <scope>NUCLEOTIDE SEQUENCE [LARGE SCALE GENOMIC DNA]</scope>
    <source>
        <strain evidence="1 2">ZY171143</strain>
    </source>
</reference>
<reference evidence="2" key="2">
    <citation type="submission" date="2021-04" db="EMBL/GenBank/DDBJ databases">
        <title>Taxonomy of Flavobacteriaceae bacterium ZY171143.</title>
        <authorList>
            <person name="Li F."/>
        </authorList>
    </citation>
    <scope>NUCLEOTIDE SEQUENCE [LARGE SCALE GENOMIC DNA]</scope>
    <source>
        <strain evidence="2">ZY171143</strain>
    </source>
</reference>
<dbReference type="Pfam" id="PF22000">
    <property type="entry name" value="DUF6929"/>
    <property type="match status" value="1"/>
</dbReference>
<protein>
    <submittedName>
        <fullName evidence="1">Uncharacterized protein</fullName>
    </submittedName>
</protein>
<evidence type="ECO:0000313" key="1">
    <source>
        <dbReference type="EMBL" id="QTV05372.1"/>
    </source>
</evidence>
<keyword evidence="2" id="KW-1185">Reference proteome</keyword>
<dbReference type="RefSeq" id="WP_230476011.1">
    <property type="nucleotide sequence ID" value="NZ_CP072842.1"/>
</dbReference>
<proteinExistence type="predicted"/>
<name>A0ABX7XC54_9FLAO</name>
<dbReference type="InterPro" id="IPR053851">
    <property type="entry name" value="DUF6929"/>
</dbReference>
<sequence length="285" mass="32753">MLQSLFLKLFILINGLGASSGIVYHKNQLYVVSDDLPYLFQYDILDNSQNKSNFNTLLPIEEMTKKNKLDFESLAIVHNQILALGSGSNANRNELHSYNLETKIFSRYDISDNYNELRTKFDFDVKDFNIEGFAYKKRKSYLFNRGNGKNKINGIFIFEGLPHDTKLNKSEFIPIQLPIINNELTTFSDAIIVNNKIIFTATIEAESSTQRDGQVKESIIGIINMKTFQVEKYHIIAEKQKIEGITLKKKSSKGYTFLVCEDNDDDSVTSKIYELNVSKNFQDIY</sequence>
<dbReference type="Proteomes" id="UP000672011">
    <property type="component" value="Chromosome"/>
</dbReference>
<organism evidence="1 2">
    <name type="scientific">Faecalibacter bovis</name>
    <dbReference type="NCBI Taxonomy" id="2898187"/>
    <lineage>
        <taxon>Bacteria</taxon>
        <taxon>Pseudomonadati</taxon>
        <taxon>Bacteroidota</taxon>
        <taxon>Flavobacteriia</taxon>
        <taxon>Flavobacteriales</taxon>
        <taxon>Weeksellaceae</taxon>
        <taxon>Faecalibacter</taxon>
    </lineage>
</organism>